<dbReference type="InterPro" id="IPR000300">
    <property type="entry name" value="IPPc"/>
</dbReference>
<dbReference type="PANTHER" id="PTHR11200:SF275">
    <property type="entry name" value="LD06095P"/>
    <property type="match status" value="1"/>
</dbReference>
<feature type="transmembrane region" description="Helical" evidence="2">
    <location>
        <begin position="133"/>
        <end position="153"/>
    </location>
</feature>
<feature type="compositionally biased region" description="Basic and acidic residues" evidence="1">
    <location>
        <begin position="590"/>
        <end position="603"/>
    </location>
</feature>
<name>W7TI70_9STRA</name>
<feature type="transmembrane region" description="Helical" evidence="2">
    <location>
        <begin position="173"/>
        <end position="195"/>
    </location>
</feature>
<evidence type="ECO:0000256" key="1">
    <source>
        <dbReference type="SAM" id="MobiDB-lite"/>
    </source>
</evidence>
<evidence type="ECO:0000256" key="2">
    <source>
        <dbReference type="SAM" id="Phobius"/>
    </source>
</evidence>
<proteinExistence type="predicted"/>
<evidence type="ECO:0000259" key="3">
    <source>
        <dbReference type="SMART" id="SM00128"/>
    </source>
</evidence>
<dbReference type="EMBL" id="AZIL01000609">
    <property type="protein sequence ID" value="EWM26700.1"/>
    <property type="molecule type" value="Genomic_DNA"/>
</dbReference>
<feature type="region of interest" description="Disordered" evidence="1">
    <location>
        <begin position="573"/>
        <end position="638"/>
    </location>
</feature>
<evidence type="ECO:0000313" key="4">
    <source>
        <dbReference type="EMBL" id="EWM26700.1"/>
    </source>
</evidence>
<feature type="compositionally biased region" description="Acidic residues" evidence="1">
    <location>
        <begin position="617"/>
        <end position="638"/>
    </location>
</feature>
<feature type="compositionally biased region" description="Polar residues" evidence="1">
    <location>
        <begin position="886"/>
        <end position="920"/>
    </location>
</feature>
<dbReference type="GO" id="GO:0046856">
    <property type="term" value="P:phosphatidylinositol dephosphorylation"/>
    <property type="evidence" value="ECO:0007669"/>
    <property type="project" value="InterPro"/>
</dbReference>
<accession>W7TI70</accession>
<keyword evidence="5" id="KW-1185">Reference proteome</keyword>
<dbReference type="InterPro" id="IPR046985">
    <property type="entry name" value="IP5"/>
</dbReference>
<protein>
    <submittedName>
        <fullName evidence="4">Type ii inositol--trisphosphate 5-phosphatase</fullName>
    </submittedName>
</protein>
<comment type="caution">
    <text evidence="4">The sequence shown here is derived from an EMBL/GenBank/DDBJ whole genome shotgun (WGS) entry which is preliminary data.</text>
</comment>
<feature type="transmembrane region" description="Helical" evidence="2">
    <location>
        <begin position="17"/>
        <end position="38"/>
    </location>
</feature>
<evidence type="ECO:0000313" key="5">
    <source>
        <dbReference type="Proteomes" id="UP000019335"/>
    </source>
</evidence>
<dbReference type="Gene3D" id="3.60.10.10">
    <property type="entry name" value="Endonuclease/exonuclease/phosphatase"/>
    <property type="match status" value="2"/>
</dbReference>
<reference evidence="4 5" key="1">
    <citation type="journal article" date="2014" name="Mol. Plant">
        <title>Chromosome Scale Genome Assembly and Transcriptome Profiling of Nannochloropsis gaditana in Nitrogen Depletion.</title>
        <authorList>
            <person name="Corteggiani Carpinelli E."/>
            <person name="Telatin A."/>
            <person name="Vitulo N."/>
            <person name="Forcato C."/>
            <person name="D'Angelo M."/>
            <person name="Schiavon R."/>
            <person name="Vezzi A."/>
            <person name="Giacometti G.M."/>
            <person name="Morosinotto T."/>
            <person name="Valle G."/>
        </authorList>
    </citation>
    <scope>NUCLEOTIDE SEQUENCE [LARGE SCALE GENOMIC DNA]</scope>
    <source>
        <strain evidence="4 5">B-31</strain>
    </source>
</reference>
<dbReference type="Proteomes" id="UP000019335">
    <property type="component" value="Chromosome 8"/>
</dbReference>
<keyword evidence="2" id="KW-0812">Transmembrane</keyword>
<dbReference type="AlphaFoldDB" id="W7TI70"/>
<feature type="domain" description="Inositol polyphosphate-related phosphatase" evidence="3">
    <location>
        <begin position="339"/>
        <end position="622"/>
    </location>
</feature>
<feature type="region of interest" description="Disordered" evidence="1">
    <location>
        <begin position="730"/>
        <end position="775"/>
    </location>
</feature>
<feature type="transmembrane region" description="Helical" evidence="2">
    <location>
        <begin position="59"/>
        <end position="83"/>
    </location>
</feature>
<dbReference type="OrthoDB" id="207227at2759"/>
<dbReference type="SUPFAM" id="SSF56219">
    <property type="entry name" value="DNase I-like"/>
    <property type="match status" value="2"/>
</dbReference>
<dbReference type="Pfam" id="PF22669">
    <property type="entry name" value="Exo_endo_phos2"/>
    <property type="match status" value="3"/>
</dbReference>
<feature type="region of interest" description="Disordered" evidence="1">
    <location>
        <begin position="886"/>
        <end position="950"/>
    </location>
</feature>
<dbReference type="GO" id="GO:0004439">
    <property type="term" value="F:phosphatidylinositol-4,5-bisphosphate 5-phosphatase activity"/>
    <property type="evidence" value="ECO:0007669"/>
    <property type="project" value="TreeGrafter"/>
</dbReference>
<gene>
    <name evidence="4" type="ORF">Naga_100001g215</name>
</gene>
<sequence>MVVGFTGPWYSTEEELYTSRVICATGAIAGLAIIPVAITARHRVFQKRVDLANESVARLFENFLLLKAILDGCLCLILLGGLFVRGDSIGCSFLGFFFQLEEVMTLALIMRMVMHPFHFMLRKRDMTDTKEYFNRSILVCVLVSTFVCIPLAASREFGRSGSLCWLTSVSTQFYAFFTLVFFTWIVSMIVIVRLARVTQHRHAVRLLTVYHGNFFRRLSDGMVTRLVFIGVAVILYGYVFRVLARAYIWRNGAESPFLSGMEMLTIAFRGPVDAIFYSPKDWVVRLARFYRHFCLGQKRGAKRRTSMDLASAAEPVRLTLIGKAYPLPFFTDPPVPSFQDKQLFISTYNLGECKSKALGPEALAAWIPRDRDVYVLGLQECMVYRRLGEDVLAHLGGPEKYVMYRRAIGSTYQSLGYHGLIALLVLARTEEVQANRFLLHESKNSAVARGKNLGVTTAQNKGGVGLAFRYYDTTFALLACHLSSDLKGRSRLDKRNQDAWQLTYETNLWREEYLLDVHHQHHVCIFLGDVNYRLRRTDPEKVLEDVASICRRERDVLCGGQEEWRRDRYALLLAPGNGGPGPGEGTPLEGGRKEKDDGVRDSEPCGGVDEPGVLESGGDEGEQQEPELLEEDPVDEEAEEVCCEQERQGVSSLVRQVKEYLEPSNTEMAKLTMKRLASSYLSEEGPMEVAARGLDESGDPGRREARRRTWSARLWSSIREHLWIRPQSSLESAVRHKAEGPDLEEGRRDPGPASGTRRLPGASEMGGLQHPLPPPDQRTNLSFSRLRARSHASSWEQLLRDDEMRQGMEKGAIFYGFQEGKIRFPPSYRRIKGPHGECGDYCDVETLKTAYSTVVKEKTLSLKKLNRGLRILAPYYRFLQRDSQGQALEEQSSSRTPSYASSGWESSSTRAFSRSYNGSGMENGEDGRDGEDVSASSRAPAGAKKVQRHATTRIPSYTDRILLHVVEDFKDRIRLGPYEMCDALQGSDHRPVSTLVTARVNVAVRGLNSFHQAKSCLQNPSIVHNRDVITVHDACFYILELTDLRVELLAANQMGIHRAGGSSKHEGDRPAGNGSAPRDEASVFVLFPLDNEDCFSTLRRPAIVAAVSKQIVFLTNKVEYNPFNFFSLMSYRAAKKNGVTVVSCTRMDYGGLHAIFSLRDGRKGQLGTCVIPITSKDGRVQMEQKNAVFPMTVGGCLCGHLFTSVRITQLALDMSTVRT</sequence>
<feature type="transmembrane region" description="Helical" evidence="2">
    <location>
        <begin position="226"/>
        <end position="249"/>
    </location>
</feature>
<dbReference type="PANTHER" id="PTHR11200">
    <property type="entry name" value="INOSITOL 5-PHOSPHATASE"/>
    <property type="match status" value="1"/>
</dbReference>
<dbReference type="SMART" id="SM00128">
    <property type="entry name" value="IPPc"/>
    <property type="match status" value="1"/>
</dbReference>
<keyword evidence="2" id="KW-1133">Transmembrane helix</keyword>
<feature type="compositionally biased region" description="Basic and acidic residues" evidence="1">
    <location>
        <begin position="733"/>
        <end position="750"/>
    </location>
</feature>
<keyword evidence="2" id="KW-0472">Membrane</keyword>
<organism evidence="4 5">
    <name type="scientific">Nannochloropsis gaditana</name>
    <dbReference type="NCBI Taxonomy" id="72520"/>
    <lineage>
        <taxon>Eukaryota</taxon>
        <taxon>Sar</taxon>
        <taxon>Stramenopiles</taxon>
        <taxon>Ochrophyta</taxon>
        <taxon>Eustigmatophyceae</taxon>
        <taxon>Eustigmatales</taxon>
        <taxon>Monodopsidaceae</taxon>
        <taxon>Nannochloropsis</taxon>
    </lineage>
</organism>
<dbReference type="InterPro" id="IPR036691">
    <property type="entry name" value="Endo/exonu/phosph_ase_sf"/>
</dbReference>